<evidence type="ECO:0000313" key="1">
    <source>
        <dbReference type="EMBL" id="CAJ2657408.1"/>
    </source>
</evidence>
<protein>
    <submittedName>
        <fullName evidence="1">Uncharacterized protein</fullName>
    </submittedName>
</protein>
<proteinExistence type="predicted"/>
<dbReference type="Proteomes" id="UP001177021">
    <property type="component" value="Unassembled WGS sequence"/>
</dbReference>
<gene>
    <name evidence="1" type="ORF">MILVUS5_LOCUS23995</name>
</gene>
<comment type="caution">
    <text evidence="1">The sequence shown here is derived from an EMBL/GenBank/DDBJ whole genome shotgun (WGS) entry which is preliminary data.</text>
</comment>
<evidence type="ECO:0000313" key="2">
    <source>
        <dbReference type="Proteomes" id="UP001177021"/>
    </source>
</evidence>
<keyword evidence="2" id="KW-1185">Reference proteome</keyword>
<organism evidence="1 2">
    <name type="scientific">Trifolium pratense</name>
    <name type="common">Red clover</name>
    <dbReference type="NCBI Taxonomy" id="57577"/>
    <lineage>
        <taxon>Eukaryota</taxon>
        <taxon>Viridiplantae</taxon>
        <taxon>Streptophyta</taxon>
        <taxon>Embryophyta</taxon>
        <taxon>Tracheophyta</taxon>
        <taxon>Spermatophyta</taxon>
        <taxon>Magnoliopsida</taxon>
        <taxon>eudicotyledons</taxon>
        <taxon>Gunneridae</taxon>
        <taxon>Pentapetalae</taxon>
        <taxon>rosids</taxon>
        <taxon>fabids</taxon>
        <taxon>Fabales</taxon>
        <taxon>Fabaceae</taxon>
        <taxon>Papilionoideae</taxon>
        <taxon>50 kb inversion clade</taxon>
        <taxon>NPAAA clade</taxon>
        <taxon>Hologalegina</taxon>
        <taxon>IRL clade</taxon>
        <taxon>Trifolieae</taxon>
        <taxon>Trifolium</taxon>
    </lineage>
</organism>
<reference evidence="1" key="1">
    <citation type="submission" date="2023-10" db="EMBL/GenBank/DDBJ databases">
        <authorList>
            <person name="Rodriguez Cubillos JULIANA M."/>
            <person name="De Vega J."/>
        </authorList>
    </citation>
    <scope>NUCLEOTIDE SEQUENCE</scope>
</reference>
<name>A0ACB0KNJ3_TRIPR</name>
<dbReference type="EMBL" id="CASHSV030000311">
    <property type="protein sequence ID" value="CAJ2657408.1"/>
    <property type="molecule type" value="Genomic_DNA"/>
</dbReference>
<sequence>MTMHSFLTLMFFSLSCFIISISQAINNGFSVELIHRDSLKSPLYQPTQNKYQRVASALRRSINRVNHLTNTPKSTVIPASGEFLMEYSVGTPPFKIYGVVDTGSDIVWLQCKPCEQCYNQTTPIFNPSKSSSYKNNIPCMSKKCKSFDSHSCSKKKSCLYTITYGDGSISQGDLSEETLTLDSTSNSSFSFPKILIGCGHKNTLSIQGQTSGVVGLGFGPLSLITQLGSSIGGKFSYCLGPESSNSTSKLNFGNAAVVSGHRVVSTPLVKKDSSIFYYLSLEAFSVGNKRVEFVENSNGGVDGNVFIDSGTTLTMLPYDVYNKLESAVVKLVKLKRVNDPHGLLKLCYFVTSDKYDFPIITAHFRNADVKLHPIGTFVPIVDGIMCFAFASTQNTNIGIFGNLAQQNLLVGYDLQQNLVSFKSTDCTKPY</sequence>
<accession>A0ACB0KNJ3</accession>